<name>A0A6B0RDQ6_9CETA</name>
<accession>A0A6B0RDQ6</accession>
<dbReference type="EMBL" id="VBQZ03000045">
    <property type="protein sequence ID" value="MXQ88309.1"/>
    <property type="molecule type" value="Genomic_DNA"/>
</dbReference>
<keyword evidence="2" id="KW-1185">Reference proteome</keyword>
<evidence type="ECO:0000313" key="2">
    <source>
        <dbReference type="Proteomes" id="UP000322234"/>
    </source>
</evidence>
<proteinExistence type="predicted"/>
<dbReference type="AlphaFoldDB" id="A0A6B0RDQ6"/>
<gene>
    <name evidence="1" type="ORF">E5288_WYG021348</name>
</gene>
<evidence type="ECO:0000313" key="1">
    <source>
        <dbReference type="EMBL" id="MXQ88309.1"/>
    </source>
</evidence>
<reference evidence="1" key="1">
    <citation type="submission" date="2019-10" db="EMBL/GenBank/DDBJ databases">
        <title>The sequence and de novo assembly of the wild yak genome.</title>
        <authorList>
            <person name="Liu Y."/>
        </authorList>
    </citation>
    <scope>NUCLEOTIDE SEQUENCE [LARGE SCALE GENOMIC DNA]</scope>
    <source>
        <strain evidence="1">WY2019</strain>
    </source>
</reference>
<sequence>MCQKRLPRQADLDLQLQQDSHGQKDLIRGSFKDIGSPLICLYIQFNLERRGPEFRYKPVTFLAGISLLGADSGETLHSRGRMYVAETASGKQESRKGPG</sequence>
<dbReference type="Proteomes" id="UP000322234">
    <property type="component" value="Unassembled WGS sequence"/>
</dbReference>
<protein>
    <submittedName>
        <fullName evidence="1">Uncharacterized protein</fullName>
    </submittedName>
</protein>
<comment type="caution">
    <text evidence="1">The sequence shown here is derived from an EMBL/GenBank/DDBJ whole genome shotgun (WGS) entry which is preliminary data.</text>
</comment>
<organism evidence="1 2">
    <name type="scientific">Bos mutus</name>
    <name type="common">wild yak</name>
    <dbReference type="NCBI Taxonomy" id="72004"/>
    <lineage>
        <taxon>Eukaryota</taxon>
        <taxon>Metazoa</taxon>
        <taxon>Chordata</taxon>
        <taxon>Craniata</taxon>
        <taxon>Vertebrata</taxon>
        <taxon>Euteleostomi</taxon>
        <taxon>Mammalia</taxon>
        <taxon>Eutheria</taxon>
        <taxon>Laurasiatheria</taxon>
        <taxon>Artiodactyla</taxon>
        <taxon>Ruminantia</taxon>
        <taxon>Pecora</taxon>
        <taxon>Bovidae</taxon>
        <taxon>Bovinae</taxon>
        <taxon>Bos</taxon>
    </lineage>
</organism>